<evidence type="ECO:0000313" key="1">
    <source>
        <dbReference type="EMBL" id="KAJ9647727.1"/>
    </source>
</evidence>
<evidence type="ECO:0000313" key="2">
    <source>
        <dbReference type="Proteomes" id="UP001172680"/>
    </source>
</evidence>
<dbReference type="Proteomes" id="UP001172680">
    <property type="component" value="Unassembled WGS sequence"/>
</dbReference>
<comment type="caution">
    <text evidence="1">The sequence shown here is derived from an EMBL/GenBank/DDBJ whole genome shotgun (WGS) entry which is preliminary data.</text>
</comment>
<keyword evidence="2" id="KW-1185">Reference proteome</keyword>
<organism evidence="1 2">
    <name type="scientific">Coniosporium tulheliwenetii</name>
    <dbReference type="NCBI Taxonomy" id="3383036"/>
    <lineage>
        <taxon>Eukaryota</taxon>
        <taxon>Fungi</taxon>
        <taxon>Dikarya</taxon>
        <taxon>Ascomycota</taxon>
        <taxon>Pezizomycotina</taxon>
        <taxon>Dothideomycetes</taxon>
        <taxon>Dothideomycetes incertae sedis</taxon>
        <taxon>Coniosporium</taxon>
    </lineage>
</organism>
<protein>
    <submittedName>
        <fullName evidence="1">Pumilio y domain member 6</fullName>
    </submittedName>
</protein>
<accession>A0ACC2ZJK3</accession>
<proteinExistence type="predicted"/>
<name>A0ACC2ZJK3_9PEZI</name>
<dbReference type="EMBL" id="JAPDRP010000004">
    <property type="protein sequence ID" value="KAJ9647727.1"/>
    <property type="molecule type" value="Genomic_DNA"/>
</dbReference>
<gene>
    <name evidence="1" type="primary">puf6</name>
    <name evidence="1" type="ORF">H2199_001501</name>
</gene>
<reference evidence="1" key="1">
    <citation type="submission" date="2022-10" db="EMBL/GenBank/DDBJ databases">
        <title>Culturing micro-colonial fungi from biological soil crusts in the Mojave desert and describing Neophaeococcomyces mojavensis, and introducing the new genera and species Taxawa tesnikishii.</title>
        <authorList>
            <person name="Kurbessoian T."/>
            <person name="Stajich J.E."/>
        </authorList>
    </citation>
    <scope>NUCLEOTIDE SEQUENCE</scope>
    <source>
        <strain evidence="1">JES_115</strain>
    </source>
</reference>
<sequence length="714" mass="78920">MAGIKRKLPSESAKPSDATKSKKLKSAPAPPAASKAPKAVKKITKSKPAPESGDIDESDTTESENGFYGFSAKEGEDENSPSSAGDESDVEDEQMEVEQEKGQVNSDRQKAINGGTSSKEAHAKQKALAKERKAAKPNADSIIHSKKIWERLRRKSHVPKDERKQLVTELYEIVTGRVKEFVFKHDSVRVIQCALKYANLEQRKMIARELKGEYRSLAESRYAKFLIGKLLVEGQGYLDAEVRDLIIPEFHGHVRRLINHPEASWILDDIYRGIATPQQKAILLREWYGPEFAIFKTANKEDATADLSTILEETPEKRKPIMSYLFGLINQLIQKKLTGFTMLHDAMLQYFLNMKPGSEEATEFLELLKGDEEGDLLKNLAFTKSGSRVVCLALAYGSAKDRKNILKVYKDTIETLGYDNNGHKVLLAAFDVIDDTVLTSRSIFPELLGKDAAAQSEKIVALANHLVGRIPLLYPITGPAKSLFTDDAELKLLDEIHEVRSTTSKKEPEIRRKELVRSLSGPVLATIAAEAAQLAQSSFGCQLITEALLGCEGDKEAAVNVTADVAAGDPSAEDHIARSSHGGRMLKTLVLGGHYDPKTKKVTLVDPPLNFHDALYERIKEHVLDWATGSSSFVVVNLLEAEGFTHREELIKTLKKNRKRLETAAKEETDEQKARRESEAGGDEPEGERKKGKKKAVAPAVGNAGVKLLLQKLA</sequence>